<evidence type="ECO:0000313" key="2">
    <source>
        <dbReference type="Proteomes" id="UP000377803"/>
    </source>
</evidence>
<dbReference type="Proteomes" id="UP000377803">
    <property type="component" value="Chromosome"/>
</dbReference>
<evidence type="ECO:0000313" key="1">
    <source>
        <dbReference type="EMBL" id="QGA80503.1"/>
    </source>
</evidence>
<reference evidence="2" key="1">
    <citation type="submission" date="2019-05" db="EMBL/GenBank/DDBJ databases">
        <title>Candidatus Nanohalobium constans, a novel model system to study the DPANN nano-sized archaea: genomic and physiological characterization of a nanoarchaeon co-cultured with its chitinotrophic host.</title>
        <authorList>
            <person name="La Cono V."/>
            <person name="Arcadi E."/>
            <person name="Crisafi F."/>
            <person name="Denaro R."/>
            <person name="La Spada G."/>
            <person name="Messina E."/>
            <person name="Smedile F."/>
            <person name="Toshchakov S.V."/>
            <person name="Shevchenko M.A."/>
            <person name="Golyshin P.N."/>
            <person name="Golyshina O.V."/>
            <person name="Ferrer M."/>
            <person name="Rohde M."/>
            <person name="Mushegian A."/>
            <person name="Sorokin D.Y."/>
            <person name="Giuliano L."/>
            <person name="Yakimov M.M."/>
        </authorList>
    </citation>
    <scope>NUCLEOTIDE SEQUENCE [LARGE SCALE GENOMIC DNA]</scope>
    <source>
        <strain evidence="2">LC1Nh</strain>
    </source>
</reference>
<dbReference type="KEGG" id="ncon:LC1Nh_0609"/>
<dbReference type="RefSeq" id="WP_153550243.1">
    <property type="nucleotide sequence ID" value="NZ_CP040089.1"/>
</dbReference>
<organism evidence="1 2">
    <name type="scientific">Candidatus Nanohalobium constans</name>
    <dbReference type="NCBI Taxonomy" id="2565781"/>
    <lineage>
        <taxon>Archaea</taxon>
        <taxon>Candidatus Nanohalarchaeota</taxon>
        <taxon>Candidatus Nanohalobia</taxon>
        <taxon>Candidatus Nanohalobiales</taxon>
        <taxon>Candidatus Nanohalobiaceae</taxon>
        <taxon>Candidatus Nanohalobium</taxon>
    </lineage>
</organism>
<name>A0A5Q0UFU7_9ARCH</name>
<gene>
    <name evidence="1" type="ORF">LC1Nh_0609</name>
</gene>
<accession>A0A5Q0UFU7</accession>
<dbReference type="GeneID" id="42364994"/>
<proteinExistence type="predicted"/>
<dbReference type="EMBL" id="CP040089">
    <property type="protein sequence ID" value="QGA80503.1"/>
    <property type="molecule type" value="Genomic_DNA"/>
</dbReference>
<keyword evidence="2" id="KW-1185">Reference proteome</keyword>
<sequence>MAQEVEEMDLRRSIVDAKDGNERKFKVFTGQFYVMRSALRYFCVKKKMSFTSSKIADNFPVSAPVTGSCLKILEELGVVEARTESSSPNRYMPEDVNMERMQKVEEVLIDNYEIDEFLP</sequence>
<dbReference type="AlphaFoldDB" id="A0A5Q0UFU7"/>
<protein>
    <submittedName>
        <fullName evidence="1">Uncharacterized protein</fullName>
    </submittedName>
</protein>